<evidence type="ECO:0000256" key="2">
    <source>
        <dbReference type="ARBA" id="ARBA00005752"/>
    </source>
</evidence>
<dbReference type="PATRIC" id="fig|121290.4.peg.358"/>
<dbReference type="GO" id="GO:0005524">
    <property type="term" value="F:ATP binding"/>
    <property type="evidence" value="ECO:0007669"/>
    <property type="project" value="UniProtKB-KW"/>
</dbReference>
<evidence type="ECO:0000256" key="4">
    <source>
        <dbReference type="ARBA" id="ARBA00022741"/>
    </source>
</evidence>
<evidence type="ECO:0000256" key="3">
    <source>
        <dbReference type="ARBA" id="ARBA00012737"/>
    </source>
</evidence>
<dbReference type="OrthoDB" id="9763290at2"/>
<keyword evidence="13" id="KW-1185">Reference proteome</keyword>
<dbReference type="PROSITE" id="PS51278">
    <property type="entry name" value="GATASE_TYPE_2"/>
    <property type="match status" value="1"/>
</dbReference>
<comment type="pathway">
    <text evidence="1">Amino-acid biosynthesis; L-asparagine biosynthesis; L-asparagine from L-aspartate (L-Gln route): step 1/1.</text>
</comment>
<dbReference type="NCBIfam" id="TIGR01536">
    <property type="entry name" value="asn_synth_AEB"/>
    <property type="match status" value="1"/>
</dbReference>
<dbReference type="InterPro" id="IPR001962">
    <property type="entry name" value="Asn_synthase"/>
</dbReference>
<evidence type="ECO:0000256" key="9">
    <source>
        <dbReference type="PIRSR" id="PIRSR001589-2"/>
    </source>
</evidence>
<keyword evidence="12" id="KW-0436">Ligase</keyword>
<dbReference type="CDD" id="cd01991">
    <property type="entry name" value="Asn_synthase_B_C"/>
    <property type="match status" value="1"/>
</dbReference>
<evidence type="ECO:0000256" key="5">
    <source>
        <dbReference type="ARBA" id="ARBA00022840"/>
    </source>
</evidence>
<dbReference type="GO" id="GO:0004066">
    <property type="term" value="F:asparagine synthase (glutamine-hydrolyzing) activity"/>
    <property type="evidence" value="ECO:0007669"/>
    <property type="project" value="UniProtKB-EC"/>
</dbReference>
<evidence type="ECO:0000256" key="6">
    <source>
        <dbReference type="ARBA" id="ARBA00022962"/>
    </source>
</evidence>
<dbReference type="EMBL" id="LMTR01000073">
    <property type="protein sequence ID" value="KWT66260.1"/>
    <property type="molecule type" value="Genomic_DNA"/>
</dbReference>
<evidence type="ECO:0000256" key="7">
    <source>
        <dbReference type="ARBA" id="ARBA00048741"/>
    </source>
</evidence>
<evidence type="ECO:0000256" key="8">
    <source>
        <dbReference type="PIRSR" id="PIRSR001589-1"/>
    </source>
</evidence>
<dbReference type="SUPFAM" id="SSF56235">
    <property type="entry name" value="N-terminal nucleophile aminohydrolases (Ntn hydrolases)"/>
    <property type="match status" value="1"/>
</dbReference>
<comment type="similarity">
    <text evidence="2">Belongs to the asparagine synthetase family.</text>
</comment>
<dbReference type="InterPro" id="IPR029055">
    <property type="entry name" value="Ntn_hydrolases_N"/>
</dbReference>
<dbReference type="AlphaFoldDB" id="A0A109BCW6"/>
<dbReference type="InterPro" id="IPR051786">
    <property type="entry name" value="ASN_synthetase/amidase"/>
</dbReference>
<keyword evidence="4 9" id="KW-0547">Nucleotide-binding</keyword>
<dbReference type="InterPro" id="IPR006426">
    <property type="entry name" value="Asn_synth_AEB"/>
</dbReference>
<keyword evidence="6 8" id="KW-0315">Glutamine amidotransferase</keyword>
<dbReference type="RefSeq" id="WP_068462852.1">
    <property type="nucleotide sequence ID" value="NZ_LMTR01000073.1"/>
</dbReference>
<proteinExistence type="inferred from homology"/>
<feature type="domain" description="Glutamine amidotransferase type-2" evidence="11">
    <location>
        <begin position="2"/>
        <end position="213"/>
    </location>
</feature>
<dbReference type="Pfam" id="PF13537">
    <property type="entry name" value="GATase_7"/>
    <property type="match status" value="1"/>
</dbReference>
<name>A0A109BCW6_HYPSL</name>
<comment type="catalytic activity">
    <reaction evidence="7">
        <text>L-aspartate + L-glutamine + ATP + H2O = L-asparagine + L-glutamate + AMP + diphosphate + H(+)</text>
        <dbReference type="Rhea" id="RHEA:12228"/>
        <dbReference type="ChEBI" id="CHEBI:15377"/>
        <dbReference type="ChEBI" id="CHEBI:15378"/>
        <dbReference type="ChEBI" id="CHEBI:29985"/>
        <dbReference type="ChEBI" id="CHEBI:29991"/>
        <dbReference type="ChEBI" id="CHEBI:30616"/>
        <dbReference type="ChEBI" id="CHEBI:33019"/>
        <dbReference type="ChEBI" id="CHEBI:58048"/>
        <dbReference type="ChEBI" id="CHEBI:58359"/>
        <dbReference type="ChEBI" id="CHEBI:456215"/>
        <dbReference type="EC" id="6.3.5.4"/>
    </reaction>
</comment>
<dbReference type="GO" id="GO:0006529">
    <property type="term" value="P:asparagine biosynthetic process"/>
    <property type="evidence" value="ECO:0007669"/>
    <property type="project" value="UniProtKB-KW"/>
</dbReference>
<comment type="caution">
    <text evidence="12">The sequence shown here is derived from an EMBL/GenBank/DDBJ whole genome shotgun (WGS) entry which is preliminary data.</text>
</comment>
<dbReference type="STRING" id="121290.APY04_2456"/>
<keyword evidence="8" id="KW-0061">Asparagine biosynthesis</keyword>
<organism evidence="12 13">
    <name type="scientific">Hyphomicrobium sulfonivorans</name>
    <dbReference type="NCBI Taxonomy" id="121290"/>
    <lineage>
        <taxon>Bacteria</taxon>
        <taxon>Pseudomonadati</taxon>
        <taxon>Pseudomonadota</taxon>
        <taxon>Alphaproteobacteria</taxon>
        <taxon>Hyphomicrobiales</taxon>
        <taxon>Hyphomicrobiaceae</taxon>
        <taxon>Hyphomicrobium</taxon>
    </lineage>
</organism>
<evidence type="ECO:0000256" key="1">
    <source>
        <dbReference type="ARBA" id="ARBA00005187"/>
    </source>
</evidence>
<feature type="active site" description="For GATase activity" evidence="8">
    <location>
        <position position="2"/>
    </location>
</feature>
<keyword evidence="5 9" id="KW-0067">ATP-binding</keyword>
<dbReference type="Gene3D" id="3.40.50.620">
    <property type="entry name" value="HUPs"/>
    <property type="match status" value="1"/>
</dbReference>
<accession>A0A109BCW6</accession>
<evidence type="ECO:0000313" key="12">
    <source>
        <dbReference type="EMBL" id="KWT66260.1"/>
    </source>
</evidence>
<feature type="site" description="Important for beta-aspartyl-AMP intermediate formation" evidence="10">
    <location>
        <position position="374"/>
    </location>
</feature>
<dbReference type="Pfam" id="PF00733">
    <property type="entry name" value="Asn_synthase"/>
    <property type="match status" value="1"/>
</dbReference>
<reference evidence="12 13" key="1">
    <citation type="submission" date="2015-10" db="EMBL/GenBank/DDBJ databases">
        <title>Transcriptomic analysis of a linuron degrading triple-species bacterial consortium.</title>
        <authorList>
            <person name="Albers P."/>
        </authorList>
    </citation>
    <scope>NUCLEOTIDE SEQUENCE [LARGE SCALE GENOMIC DNA]</scope>
    <source>
        <strain evidence="12 13">WDL6</strain>
    </source>
</reference>
<feature type="binding site" evidence="9">
    <location>
        <position position="298"/>
    </location>
    <ligand>
        <name>ATP</name>
        <dbReference type="ChEBI" id="CHEBI:30616"/>
    </ligand>
</feature>
<evidence type="ECO:0000259" key="11">
    <source>
        <dbReference type="PROSITE" id="PS51278"/>
    </source>
</evidence>
<dbReference type="EC" id="6.3.5.4" evidence="3"/>
<dbReference type="PANTHER" id="PTHR43284:SF1">
    <property type="entry name" value="ASPARAGINE SYNTHETASE"/>
    <property type="match status" value="1"/>
</dbReference>
<evidence type="ECO:0000313" key="13">
    <source>
        <dbReference type="Proteomes" id="UP000059074"/>
    </source>
</evidence>
<keyword evidence="8" id="KW-0028">Amino-acid biosynthesis</keyword>
<dbReference type="InterPro" id="IPR033738">
    <property type="entry name" value="AsnB_N"/>
</dbReference>
<dbReference type="PIRSF" id="PIRSF001589">
    <property type="entry name" value="Asn_synthetase_glu-h"/>
    <property type="match status" value="1"/>
</dbReference>
<dbReference type="PANTHER" id="PTHR43284">
    <property type="entry name" value="ASPARAGINE SYNTHETASE (GLUTAMINE-HYDROLYZING)"/>
    <property type="match status" value="1"/>
</dbReference>
<dbReference type="InterPro" id="IPR014729">
    <property type="entry name" value="Rossmann-like_a/b/a_fold"/>
</dbReference>
<evidence type="ECO:0000256" key="10">
    <source>
        <dbReference type="PIRSR" id="PIRSR001589-3"/>
    </source>
</evidence>
<sequence>MCGIAGIIDLTGKRQPEQAVVRRMADALLHRGPDEDGYLFRPGIGFANRRLSIVGLGDGSQPIFNEDGSVGVVYNGELFNYPEVKAELEAKGHVFRTHTDTEIIVHLYEEYGEDVFSHLKGQFAVALIDFTKRTVFLGRDRVGICPLHWSRQGDWMYFGSEIKAILASGEVQPRFDPRGMDQVFTFFAQGTQRTMFEGIQSVLPGHYLKIAFRADGKSAEVVERRYWDIDFPDAGDEVDAADPTALIDQFEALFQRSVSMRLRADVPVVGYLSGGVDSAYVLATASKLRGSPIPSFTIQVPGKGLDETSDALFTARALGSQPTILRSDSTVIANTYPKLIASTDSPVIDTSCAALWRLAQEVHDQGYKVALTGEGSDEAFAGYIWFKLRKLSYFMDVGGTHVSDAVNRMFRIGMAPHMSNAQLKRIDEKMGRAHAQTLIYHLVSQSRAKYFSGDVKAKLGDYTAYDDVHIDTERMRRWDPLNQSLYYGYKVHLPGLLLNHKGDRVAMANSVETRYPFLDEDVVEFVSKLSPRWKLRGMLKDKHFLRLAASRVLPEESAFRKKGMFRAPLAESFFINPPDYVRQLMSRESLNRTGYFDTDAVLRDYEAIGAGKGNKINVFLKMGLTGVLSTQLWHQIYMGGGLCELPDNVPKPQVDRPEGVGLRKAAA</sequence>
<dbReference type="Proteomes" id="UP000059074">
    <property type="component" value="Unassembled WGS sequence"/>
</dbReference>
<feature type="binding site" evidence="9">
    <location>
        <position position="100"/>
    </location>
    <ligand>
        <name>L-glutamine</name>
        <dbReference type="ChEBI" id="CHEBI:58359"/>
    </ligand>
</feature>
<dbReference type="SUPFAM" id="SSF52402">
    <property type="entry name" value="Adenine nucleotide alpha hydrolases-like"/>
    <property type="match status" value="1"/>
</dbReference>
<dbReference type="GO" id="GO:0005829">
    <property type="term" value="C:cytosol"/>
    <property type="evidence" value="ECO:0007669"/>
    <property type="project" value="TreeGrafter"/>
</dbReference>
<dbReference type="InterPro" id="IPR017932">
    <property type="entry name" value="GATase_2_dom"/>
</dbReference>
<dbReference type="Gene3D" id="3.60.20.10">
    <property type="entry name" value="Glutamine Phosphoribosylpyrophosphate, subunit 1, domain 1"/>
    <property type="match status" value="1"/>
</dbReference>
<dbReference type="CDD" id="cd00712">
    <property type="entry name" value="AsnB"/>
    <property type="match status" value="1"/>
</dbReference>
<protein>
    <recommendedName>
        <fullName evidence="3">asparagine synthase (glutamine-hydrolyzing)</fullName>
        <ecNumber evidence="3">6.3.5.4</ecNumber>
    </recommendedName>
</protein>
<gene>
    <name evidence="12" type="ORF">APY04_2456</name>
</gene>